<name>A0A0C9R2M7_9HYME</name>
<gene>
    <name evidence="1" type="ORF">g.12242</name>
</gene>
<reference evidence="1" key="1">
    <citation type="submission" date="2015-01" db="EMBL/GenBank/DDBJ databases">
        <title>Transcriptome Assembly of Fopius arisanus.</title>
        <authorList>
            <person name="Geib S."/>
        </authorList>
    </citation>
    <scope>NUCLEOTIDE SEQUENCE</scope>
</reference>
<dbReference type="EMBL" id="GBYB01010394">
    <property type="protein sequence ID" value="JAG80161.1"/>
    <property type="molecule type" value="Transcribed_RNA"/>
</dbReference>
<dbReference type="AlphaFoldDB" id="A0A0C9R2M7"/>
<evidence type="ECO:0000313" key="1">
    <source>
        <dbReference type="EMBL" id="JAG80161.1"/>
    </source>
</evidence>
<sequence length="516" mass="59168">MSSLLRLCDLYVSGNNSVANKPTIKLADKTISTTDINEAFIKNLPDFVTTDKSWILEHKDLLKHNFDFIISGVPNCNTKIPPIKSEFTRVITYDYVKFYNHDTSRKLVPRMLINLENREILPGRCVFINTGYTIKAAVSTSSTTNHKNFIILPNIVCKDTSGKNCKIIPNIYARDEDDCGLFTISFTLIEGIPSKLQVVFNCYIVGTITHNSVVLHERQPNNDIFKSKDMREERATKNLKVKTHFDSMIRNNDYVEFKTYNHLVLPPITWPKQLLKIHKKIAIITSRRREWAQDDLITLSGVCVDAKNDRTPMLFTRDNKIPSKNTHCLTIIDSKVTLHSTINNVENYYGLSLINGAFKSVFGNNFNKIQKRMKIMNDNAYKLNTHRRIIARICGEDDVASIKSWNLWNVYDASLSLDAIKLDDPRLVEHLIPEDELFKIMSIKITKDTRTLSSSLLHSMYWLIAMFCTSNLSSEALVELSTKVSITDHNKKHKIDDEDFTDEGEKIDAKKLKVTH</sequence>
<organism evidence="1">
    <name type="scientific">Fopius arisanus</name>
    <dbReference type="NCBI Taxonomy" id="64838"/>
    <lineage>
        <taxon>Eukaryota</taxon>
        <taxon>Metazoa</taxon>
        <taxon>Ecdysozoa</taxon>
        <taxon>Arthropoda</taxon>
        <taxon>Hexapoda</taxon>
        <taxon>Insecta</taxon>
        <taxon>Pterygota</taxon>
        <taxon>Neoptera</taxon>
        <taxon>Endopterygota</taxon>
        <taxon>Hymenoptera</taxon>
        <taxon>Apocrita</taxon>
        <taxon>Ichneumonoidea</taxon>
        <taxon>Braconidae</taxon>
        <taxon>Opiinae</taxon>
        <taxon>Fopius</taxon>
    </lineage>
</organism>
<accession>A0A0C9R2M7</accession>
<proteinExistence type="predicted"/>
<protein>
    <submittedName>
        <fullName evidence="1">Uncharacterized protein</fullName>
    </submittedName>
</protein>